<dbReference type="NCBIfam" id="NF004363">
    <property type="entry name" value="PRK05738.2-4"/>
    <property type="match status" value="1"/>
</dbReference>
<dbReference type="HAMAP" id="MF_01369_B">
    <property type="entry name" value="Ribosomal_uL23_B"/>
    <property type="match status" value="1"/>
</dbReference>
<accession>A0A5E6M900</accession>
<dbReference type="InterPro" id="IPR001014">
    <property type="entry name" value="Ribosomal_uL23_CS"/>
</dbReference>
<dbReference type="OrthoDB" id="9793353at2"/>
<dbReference type="InterPro" id="IPR013025">
    <property type="entry name" value="Ribosomal_uL23-like"/>
</dbReference>
<dbReference type="GO" id="GO:1990904">
    <property type="term" value="C:ribonucleoprotein complex"/>
    <property type="evidence" value="ECO:0007669"/>
    <property type="project" value="UniProtKB-KW"/>
</dbReference>
<evidence type="ECO:0000256" key="7">
    <source>
        <dbReference type="RuleBase" id="RU003934"/>
    </source>
</evidence>
<dbReference type="Proteomes" id="UP000381693">
    <property type="component" value="Unassembled WGS sequence"/>
</dbReference>
<evidence type="ECO:0000256" key="3">
    <source>
        <dbReference type="ARBA" id="ARBA00022884"/>
    </source>
</evidence>
<comment type="subunit">
    <text evidence="6">Part of the 50S ribosomal subunit. Contacts protein L29, and trigger factor when it is bound to the ribosome.</text>
</comment>
<keyword evidence="2 6" id="KW-0699">rRNA-binding</keyword>
<keyword evidence="4 6" id="KW-0689">Ribosomal protein</keyword>
<evidence type="ECO:0000313" key="8">
    <source>
        <dbReference type="EMBL" id="VVM05864.1"/>
    </source>
</evidence>
<keyword evidence="5 6" id="KW-0687">Ribonucleoprotein</keyword>
<evidence type="ECO:0000313" key="9">
    <source>
        <dbReference type="Proteomes" id="UP000381693"/>
    </source>
</evidence>
<evidence type="ECO:0000256" key="1">
    <source>
        <dbReference type="ARBA" id="ARBA00006700"/>
    </source>
</evidence>
<protein>
    <recommendedName>
        <fullName evidence="6">Large ribosomal subunit protein uL23</fullName>
    </recommendedName>
</protein>
<keyword evidence="3 6" id="KW-0694">RNA-binding</keyword>
<sequence>MRDHRTILRRIWMTEKATILGETRNQYLFEVPRDATKQEIRKAVERAFSKKVVAVNTLRSPGKIRRGRVGRVGKSPTRKKAIVTLAPGEKLDLTA</sequence>
<keyword evidence="9" id="KW-1185">Reference proteome</keyword>
<dbReference type="GO" id="GO:0006412">
    <property type="term" value="P:translation"/>
    <property type="evidence" value="ECO:0007669"/>
    <property type="project" value="UniProtKB-UniRule"/>
</dbReference>
<dbReference type="Gene3D" id="3.30.70.330">
    <property type="match status" value="1"/>
</dbReference>
<dbReference type="Pfam" id="PF00276">
    <property type="entry name" value="Ribosomal_L23"/>
    <property type="match status" value="1"/>
</dbReference>
<dbReference type="GO" id="GO:0019843">
    <property type="term" value="F:rRNA binding"/>
    <property type="evidence" value="ECO:0007669"/>
    <property type="project" value="UniProtKB-UniRule"/>
</dbReference>
<dbReference type="SUPFAM" id="SSF54189">
    <property type="entry name" value="Ribosomal proteins S24e, L23 and L15e"/>
    <property type="match status" value="1"/>
</dbReference>
<comment type="similarity">
    <text evidence="1 6 7">Belongs to the universal ribosomal protein uL23 family.</text>
</comment>
<gene>
    <name evidence="6 8" type="primary">rplW</name>
    <name evidence="8" type="ORF">MAMC_00833</name>
</gene>
<dbReference type="RefSeq" id="WP_142524903.1">
    <property type="nucleotide sequence ID" value="NZ_CABFUZ020000099.1"/>
</dbReference>
<evidence type="ECO:0000256" key="6">
    <source>
        <dbReference type="HAMAP-Rule" id="MF_01369"/>
    </source>
</evidence>
<reference evidence="8" key="1">
    <citation type="submission" date="2019-09" db="EMBL/GenBank/DDBJ databases">
        <authorList>
            <person name="Cremers G."/>
        </authorList>
    </citation>
    <scope>NUCLEOTIDE SEQUENCE [LARGE SCALE GENOMIC DNA]</scope>
    <source>
        <strain evidence="8">3B</strain>
    </source>
</reference>
<dbReference type="PROSITE" id="PS00050">
    <property type="entry name" value="RIBOSOMAL_L23"/>
    <property type="match status" value="1"/>
</dbReference>
<dbReference type="GO" id="GO:0005840">
    <property type="term" value="C:ribosome"/>
    <property type="evidence" value="ECO:0007669"/>
    <property type="project" value="UniProtKB-KW"/>
</dbReference>
<evidence type="ECO:0000256" key="5">
    <source>
        <dbReference type="ARBA" id="ARBA00023274"/>
    </source>
</evidence>
<organism evidence="8 9">
    <name type="scientific">Methylacidimicrobium cyclopophantes</name>
    <dbReference type="NCBI Taxonomy" id="1041766"/>
    <lineage>
        <taxon>Bacteria</taxon>
        <taxon>Pseudomonadati</taxon>
        <taxon>Verrucomicrobiota</taxon>
        <taxon>Methylacidimicrobium</taxon>
    </lineage>
</organism>
<dbReference type="PANTHER" id="PTHR11620">
    <property type="entry name" value="60S RIBOSOMAL PROTEIN L23A"/>
    <property type="match status" value="1"/>
</dbReference>
<dbReference type="InterPro" id="IPR012678">
    <property type="entry name" value="Ribosomal_uL23/eL15/eS24_sf"/>
</dbReference>
<name>A0A5E6M900_9BACT</name>
<proteinExistence type="inferred from homology"/>
<dbReference type="AlphaFoldDB" id="A0A5E6M900"/>
<dbReference type="EMBL" id="CABFUZ020000099">
    <property type="protein sequence ID" value="VVM05864.1"/>
    <property type="molecule type" value="Genomic_DNA"/>
</dbReference>
<dbReference type="InterPro" id="IPR012677">
    <property type="entry name" value="Nucleotide-bd_a/b_plait_sf"/>
</dbReference>
<dbReference type="GO" id="GO:0003735">
    <property type="term" value="F:structural constituent of ribosome"/>
    <property type="evidence" value="ECO:0007669"/>
    <property type="project" value="InterPro"/>
</dbReference>
<comment type="function">
    <text evidence="6">One of the early assembly proteins it binds 23S rRNA. One of the proteins that surrounds the polypeptide exit tunnel on the outside of the ribosome. Forms the main docking site for trigger factor binding to the ribosome.</text>
</comment>
<evidence type="ECO:0000256" key="2">
    <source>
        <dbReference type="ARBA" id="ARBA00022730"/>
    </source>
</evidence>
<comment type="caution">
    <text evidence="8">The sequence shown here is derived from an EMBL/GenBank/DDBJ whole genome shotgun (WGS) entry which is preliminary data.</text>
</comment>
<evidence type="ECO:0000256" key="4">
    <source>
        <dbReference type="ARBA" id="ARBA00022980"/>
    </source>
</evidence>